<dbReference type="GO" id="GO:0031428">
    <property type="term" value="C:box C/D methylation guide snoRNP complex"/>
    <property type="evidence" value="ECO:0007669"/>
    <property type="project" value="InterPro"/>
</dbReference>
<proteinExistence type="inferred from homology"/>
<keyword evidence="4" id="KW-0690">Ribosome biogenesis</keyword>
<organism evidence="10 11">
    <name type="scientific">Porphyra umbilicalis</name>
    <name type="common">Purple laver</name>
    <name type="synonym">Red alga</name>
    <dbReference type="NCBI Taxonomy" id="2786"/>
    <lineage>
        <taxon>Eukaryota</taxon>
        <taxon>Rhodophyta</taxon>
        <taxon>Bangiophyceae</taxon>
        <taxon>Bangiales</taxon>
        <taxon>Bangiaceae</taxon>
        <taxon>Porphyra</taxon>
    </lineage>
</organism>
<dbReference type="InterPro" id="IPR042239">
    <property type="entry name" value="Nop_C"/>
</dbReference>
<dbReference type="InterPro" id="IPR012974">
    <property type="entry name" value="NOP58/56_N"/>
</dbReference>
<keyword evidence="6" id="KW-0687">Ribonucleoprotein</keyword>
<evidence type="ECO:0000256" key="4">
    <source>
        <dbReference type="ARBA" id="ARBA00022517"/>
    </source>
</evidence>
<feature type="compositionally biased region" description="Basic residues" evidence="8">
    <location>
        <begin position="486"/>
        <end position="506"/>
    </location>
</feature>
<gene>
    <name evidence="10" type="ORF">BU14_0946s0003</name>
</gene>
<evidence type="ECO:0000256" key="2">
    <source>
        <dbReference type="ARBA" id="ARBA00009211"/>
    </source>
</evidence>
<feature type="region of interest" description="Disordered" evidence="8">
    <location>
        <begin position="471"/>
        <end position="568"/>
    </location>
</feature>
<dbReference type="Gene3D" id="1.10.246.90">
    <property type="entry name" value="Nop domain"/>
    <property type="match status" value="1"/>
</dbReference>
<comment type="similarity">
    <text evidence="2">Belongs to the NOP5/NOP56 family.</text>
</comment>
<evidence type="ECO:0000256" key="3">
    <source>
        <dbReference type="ARBA" id="ARBA00020379"/>
    </source>
</evidence>
<evidence type="ECO:0000256" key="7">
    <source>
        <dbReference type="ARBA" id="ARBA00024837"/>
    </source>
</evidence>
<accession>A0A1X6NNG0</accession>
<evidence type="ECO:0000256" key="5">
    <source>
        <dbReference type="ARBA" id="ARBA00023242"/>
    </source>
</evidence>
<dbReference type="InterPro" id="IPR036070">
    <property type="entry name" value="Nop_dom_sf"/>
</dbReference>
<evidence type="ECO:0000256" key="6">
    <source>
        <dbReference type="ARBA" id="ARBA00023274"/>
    </source>
</evidence>
<name>A0A1X6NNG0_PORUM</name>
<dbReference type="InterPro" id="IPR012976">
    <property type="entry name" value="NOSIC"/>
</dbReference>
<evidence type="ECO:0000313" key="11">
    <source>
        <dbReference type="Proteomes" id="UP000218209"/>
    </source>
</evidence>
<dbReference type="Pfam" id="PF08156">
    <property type="entry name" value="NOP5NT"/>
    <property type="match status" value="1"/>
</dbReference>
<dbReference type="Gene3D" id="1.10.287.4070">
    <property type="match status" value="1"/>
</dbReference>
<dbReference type="SMART" id="SM00931">
    <property type="entry name" value="NOSIC"/>
    <property type="match status" value="1"/>
</dbReference>
<dbReference type="InterPro" id="IPR002687">
    <property type="entry name" value="Nop_dom"/>
</dbReference>
<dbReference type="PANTHER" id="PTHR10894">
    <property type="entry name" value="NUCLEOLAR PROTEIN 5 NUCLEOLAR PROTEIN NOP5 NOP58"/>
    <property type="match status" value="1"/>
</dbReference>
<dbReference type="FunFam" id="1.10.246.90:FF:000003">
    <property type="entry name" value="Nucleolar protein 58"/>
    <property type="match status" value="1"/>
</dbReference>
<keyword evidence="5" id="KW-0539">Nucleus</keyword>
<dbReference type="InterPro" id="IPR045056">
    <property type="entry name" value="Nop56/Nop58"/>
</dbReference>
<evidence type="ECO:0000256" key="8">
    <source>
        <dbReference type="SAM" id="MobiDB-lite"/>
    </source>
</evidence>
<feature type="compositionally biased region" description="Low complexity" evidence="8">
    <location>
        <begin position="544"/>
        <end position="556"/>
    </location>
</feature>
<sequence length="568" mass="58728">MLVLFETPSGHALFKVVDEAAVTAAAEAGNGSLETSPGALSSVIKLAAFSRFTDTTAALASATALVEGKASKDLRKFLKKHAAGSSEKLAVGDAKLGAAIREKLGVACVADASSLALMRAIRANLGDLLGGTDGGGGDAGGGGEPEDGRAMALGLAHSLSRYKLKFSPDKVDVMVVQAIGLLDELDKQVNTYGMRLREWFGWHFPEMSKIVTENVAYARCVSAMRVRSAAAGMDFSSMLDAATEAELKAAAVVSMGTEISDEDVTNMASLCAQVITLSDYRATLYEYLRSRMAALAPNLTALVGELVGARLIAHAGSVLTLAKYPASTVQILGAEKALFRALKTKHATPKYGLIYHASLVGQAAPKLKGKISRVLAAKCSLAVRVDALAEDGGSGTPDVGLDGRAKVEARLRSLEDKGTFAISRQGRSRDTGAKQPKVPGAGKSAAGTYAADADMLLPKAGAVVEPPVPAAPLTGLNGDEGAVTPKPKKDKKDKKDKKSSSKKNKKAAAAGAAADTPDADAAKSAAKKEKKEKKDKKRKKEEAAGAGTPGATNGDGSAHKKKKSKKST</sequence>
<feature type="compositionally biased region" description="Basic residues" evidence="8">
    <location>
        <begin position="559"/>
        <end position="568"/>
    </location>
</feature>
<dbReference type="AlphaFoldDB" id="A0A1X6NNG0"/>
<dbReference type="Pfam" id="PF01798">
    <property type="entry name" value="Nop"/>
    <property type="match status" value="1"/>
</dbReference>
<comment type="subcellular location">
    <subcellularLocation>
        <location evidence="1">Nucleus</location>
        <location evidence="1">Nucleolus</location>
    </subcellularLocation>
</comment>
<feature type="compositionally biased region" description="Basic residues" evidence="8">
    <location>
        <begin position="528"/>
        <end position="539"/>
    </location>
</feature>
<dbReference type="GO" id="GO:0030515">
    <property type="term" value="F:snoRNA binding"/>
    <property type="evidence" value="ECO:0007669"/>
    <property type="project" value="InterPro"/>
</dbReference>
<dbReference type="EMBL" id="KV919330">
    <property type="protein sequence ID" value="OSX70026.1"/>
    <property type="molecule type" value="Genomic_DNA"/>
</dbReference>
<dbReference type="Proteomes" id="UP000218209">
    <property type="component" value="Unassembled WGS sequence"/>
</dbReference>
<comment type="function">
    <text evidence="7">Required for pre-18S rRNA processing. May bind microtubules.</text>
</comment>
<feature type="domain" description="Nop" evidence="9">
    <location>
        <begin position="295"/>
        <end position="416"/>
    </location>
</feature>
<dbReference type="PROSITE" id="PS51358">
    <property type="entry name" value="NOP"/>
    <property type="match status" value="1"/>
</dbReference>
<dbReference type="OrthoDB" id="6780543at2759"/>
<evidence type="ECO:0000313" key="10">
    <source>
        <dbReference type="EMBL" id="OSX70026.1"/>
    </source>
</evidence>
<evidence type="ECO:0000256" key="1">
    <source>
        <dbReference type="ARBA" id="ARBA00004604"/>
    </source>
</evidence>
<dbReference type="FunFam" id="1.10.287.4070:FF:000001">
    <property type="entry name" value="Probable Nucleolar protein 58"/>
    <property type="match status" value="1"/>
</dbReference>
<evidence type="ECO:0000259" key="9">
    <source>
        <dbReference type="PROSITE" id="PS51358"/>
    </source>
</evidence>
<dbReference type="GO" id="GO:0032040">
    <property type="term" value="C:small-subunit processome"/>
    <property type="evidence" value="ECO:0007669"/>
    <property type="project" value="InterPro"/>
</dbReference>
<reference evidence="10 11" key="1">
    <citation type="submission" date="2017-03" db="EMBL/GenBank/DDBJ databases">
        <title>WGS assembly of Porphyra umbilicalis.</title>
        <authorList>
            <person name="Brawley S.H."/>
            <person name="Blouin N.A."/>
            <person name="Ficko-Blean E."/>
            <person name="Wheeler G.L."/>
            <person name="Lohr M."/>
            <person name="Goodson H.V."/>
            <person name="Jenkins J.W."/>
            <person name="Blaby-Haas C.E."/>
            <person name="Helliwell K.E."/>
            <person name="Chan C."/>
            <person name="Marriage T."/>
            <person name="Bhattacharya D."/>
            <person name="Klein A.S."/>
            <person name="Badis Y."/>
            <person name="Brodie J."/>
            <person name="Cao Y."/>
            <person name="Collen J."/>
            <person name="Dittami S.M."/>
            <person name="Gachon C.M."/>
            <person name="Green B.R."/>
            <person name="Karpowicz S."/>
            <person name="Kim J.W."/>
            <person name="Kudahl U."/>
            <person name="Lin S."/>
            <person name="Michel G."/>
            <person name="Mittag M."/>
            <person name="Olson B.J."/>
            <person name="Pangilinan J."/>
            <person name="Peng Y."/>
            <person name="Qiu H."/>
            <person name="Shu S."/>
            <person name="Singer J.T."/>
            <person name="Smith A.G."/>
            <person name="Sprecher B.N."/>
            <person name="Wagner V."/>
            <person name="Wang W."/>
            <person name="Wang Z.-Y."/>
            <person name="Yan J."/>
            <person name="Yarish C."/>
            <person name="Zoeuner-Riek S."/>
            <person name="Zhuang Y."/>
            <person name="Zou Y."/>
            <person name="Lindquist E.A."/>
            <person name="Grimwood J."/>
            <person name="Barry K."/>
            <person name="Rokhsar D.S."/>
            <person name="Schmutz J."/>
            <person name="Stiller J.W."/>
            <person name="Grossman A.R."/>
            <person name="Prochnik S.E."/>
        </authorList>
    </citation>
    <scope>NUCLEOTIDE SEQUENCE [LARGE SCALE GENOMIC DNA]</scope>
    <source>
        <strain evidence="10">4086291</strain>
    </source>
</reference>
<keyword evidence="11" id="KW-1185">Reference proteome</keyword>
<dbReference type="PANTHER" id="PTHR10894:SF1">
    <property type="entry name" value="NUCLEOLAR PROTEIN 58"/>
    <property type="match status" value="1"/>
</dbReference>
<feature type="region of interest" description="Disordered" evidence="8">
    <location>
        <begin position="418"/>
        <end position="445"/>
    </location>
</feature>
<dbReference type="SUPFAM" id="SSF89124">
    <property type="entry name" value="Nop domain"/>
    <property type="match status" value="1"/>
</dbReference>
<feature type="compositionally biased region" description="Low complexity" evidence="8">
    <location>
        <begin position="507"/>
        <end position="516"/>
    </location>
</feature>
<protein>
    <recommendedName>
        <fullName evidence="3">Nucleolar protein 58</fullName>
    </recommendedName>
</protein>
<dbReference type="GO" id="GO:0042254">
    <property type="term" value="P:ribosome biogenesis"/>
    <property type="evidence" value="ECO:0007669"/>
    <property type="project" value="UniProtKB-KW"/>
</dbReference>